<evidence type="ECO:0000259" key="3">
    <source>
        <dbReference type="Pfam" id="PF22725"/>
    </source>
</evidence>
<dbReference type="Pfam" id="PF01408">
    <property type="entry name" value="GFO_IDH_MocA"/>
    <property type="match status" value="1"/>
</dbReference>
<sequence>MNVAIVGAGLIGKKRAASLKKNDRLLIVCDINEIIAKKSAHEFSTNYTDNVKDIINNSSIDIVIISVINKYAAQITTDMLLSGKSVLCEKPLGRNVKESQAILSAAEKSGKIVKTGFNHRFHPAIIKAKELLEQQAIGTILNIRSRYGHGGRPGMEQEWRCSKELCGGGELLDQGVHIIDLCRWFTAGEIAQVYGKTYTSFWKIDVEDNAFFSLE</sequence>
<protein>
    <recommendedName>
        <fullName evidence="5">Gfo/Idh/MocA-like oxidoreductase N-terminal domain-containing protein</fullName>
    </recommendedName>
</protein>
<dbReference type="Gene3D" id="3.40.50.720">
    <property type="entry name" value="NAD(P)-binding Rossmann-like Domain"/>
    <property type="match status" value="1"/>
</dbReference>
<dbReference type="Gene3D" id="3.30.360.10">
    <property type="entry name" value="Dihydrodipicolinate Reductase, domain 2"/>
    <property type="match status" value="1"/>
</dbReference>
<organism evidence="4">
    <name type="scientific">marine metagenome</name>
    <dbReference type="NCBI Taxonomy" id="408172"/>
    <lineage>
        <taxon>unclassified sequences</taxon>
        <taxon>metagenomes</taxon>
        <taxon>ecological metagenomes</taxon>
    </lineage>
</organism>
<reference evidence="4" key="1">
    <citation type="submission" date="2018-05" db="EMBL/GenBank/DDBJ databases">
        <authorList>
            <person name="Lanie J.A."/>
            <person name="Ng W.-L."/>
            <person name="Kazmierczak K.M."/>
            <person name="Andrzejewski T.M."/>
            <person name="Davidsen T.M."/>
            <person name="Wayne K.J."/>
            <person name="Tettelin H."/>
            <person name="Glass J.I."/>
            <person name="Rusch D."/>
            <person name="Podicherti R."/>
            <person name="Tsui H.-C.T."/>
            <person name="Winkler M.E."/>
        </authorList>
    </citation>
    <scope>NUCLEOTIDE SEQUENCE</scope>
</reference>
<feature type="domain" description="GFO/IDH/MocA-like oxidoreductase" evidence="3">
    <location>
        <begin position="126"/>
        <end position="215"/>
    </location>
</feature>
<dbReference type="GO" id="GO:0000166">
    <property type="term" value="F:nucleotide binding"/>
    <property type="evidence" value="ECO:0007669"/>
    <property type="project" value="InterPro"/>
</dbReference>
<feature type="domain" description="Gfo/Idh/MocA-like oxidoreductase N-terminal" evidence="2">
    <location>
        <begin position="1"/>
        <end position="117"/>
    </location>
</feature>
<dbReference type="InterPro" id="IPR036291">
    <property type="entry name" value="NAD(P)-bd_dom_sf"/>
</dbReference>
<evidence type="ECO:0008006" key="5">
    <source>
        <dbReference type="Google" id="ProtNLM"/>
    </source>
</evidence>
<name>A0A383AA63_9ZZZZ</name>
<feature type="non-terminal residue" evidence="4">
    <location>
        <position position="215"/>
    </location>
</feature>
<dbReference type="Pfam" id="PF22725">
    <property type="entry name" value="GFO_IDH_MocA_C3"/>
    <property type="match status" value="1"/>
</dbReference>
<evidence type="ECO:0000259" key="2">
    <source>
        <dbReference type="Pfam" id="PF01408"/>
    </source>
</evidence>
<keyword evidence="1" id="KW-0560">Oxidoreductase</keyword>
<proteinExistence type="predicted"/>
<dbReference type="InterPro" id="IPR000683">
    <property type="entry name" value="Gfo/Idh/MocA-like_OxRdtase_N"/>
</dbReference>
<dbReference type="InterPro" id="IPR055170">
    <property type="entry name" value="GFO_IDH_MocA-like_dom"/>
</dbReference>
<dbReference type="AlphaFoldDB" id="A0A383AA63"/>
<accession>A0A383AA63</accession>
<evidence type="ECO:0000313" key="4">
    <source>
        <dbReference type="EMBL" id="SVE04554.1"/>
    </source>
</evidence>
<dbReference type="SUPFAM" id="SSF51735">
    <property type="entry name" value="NAD(P)-binding Rossmann-fold domains"/>
    <property type="match status" value="1"/>
</dbReference>
<dbReference type="GO" id="GO:0016491">
    <property type="term" value="F:oxidoreductase activity"/>
    <property type="evidence" value="ECO:0007669"/>
    <property type="project" value="UniProtKB-KW"/>
</dbReference>
<dbReference type="PANTHER" id="PTHR43818:SF11">
    <property type="entry name" value="BCDNA.GH03377"/>
    <property type="match status" value="1"/>
</dbReference>
<evidence type="ECO:0000256" key="1">
    <source>
        <dbReference type="ARBA" id="ARBA00023002"/>
    </source>
</evidence>
<dbReference type="InterPro" id="IPR050463">
    <property type="entry name" value="Gfo/Idh/MocA_oxidrdct_glycsds"/>
</dbReference>
<gene>
    <name evidence="4" type="ORF">METZ01_LOCUS457408</name>
</gene>
<dbReference type="EMBL" id="UINC01190408">
    <property type="protein sequence ID" value="SVE04554.1"/>
    <property type="molecule type" value="Genomic_DNA"/>
</dbReference>
<dbReference type="PANTHER" id="PTHR43818">
    <property type="entry name" value="BCDNA.GH03377"/>
    <property type="match status" value="1"/>
</dbReference>